<dbReference type="Proteomes" id="UP000283269">
    <property type="component" value="Unassembled WGS sequence"/>
</dbReference>
<evidence type="ECO:0000313" key="3">
    <source>
        <dbReference type="Proteomes" id="UP000283269"/>
    </source>
</evidence>
<dbReference type="InParanoid" id="A0A409XRB1"/>
<feature type="region of interest" description="Disordered" evidence="1">
    <location>
        <begin position="14"/>
        <end position="33"/>
    </location>
</feature>
<dbReference type="EMBL" id="NHYD01000784">
    <property type="protein sequence ID" value="PPQ93359.1"/>
    <property type="molecule type" value="Genomic_DNA"/>
</dbReference>
<organism evidence="2 3">
    <name type="scientific">Psilocybe cyanescens</name>
    <dbReference type="NCBI Taxonomy" id="93625"/>
    <lineage>
        <taxon>Eukaryota</taxon>
        <taxon>Fungi</taxon>
        <taxon>Dikarya</taxon>
        <taxon>Basidiomycota</taxon>
        <taxon>Agaricomycotina</taxon>
        <taxon>Agaricomycetes</taxon>
        <taxon>Agaricomycetidae</taxon>
        <taxon>Agaricales</taxon>
        <taxon>Agaricineae</taxon>
        <taxon>Strophariaceae</taxon>
        <taxon>Psilocybe</taxon>
    </lineage>
</organism>
<evidence type="ECO:0000256" key="1">
    <source>
        <dbReference type="SAM" id="MobiDB-lite"/>
    </source>
</evidence>
<sequence length="142" mass="13775">MLEIQRTSNAQSAINGIGASGSTVTPAASGNTKTATTVPSVAQYQAFCATAGFPIPGSPQALSSGSTEGKSAGGGAGVSNSGSSSVGSKVPSTNPGGSSNAPTSGSHAKTSDAQVFSITVLGWGRLIAYCSVITLMYTGAQL</sequence>
<comment type="caution">
    <text evidence="2">The sequence shown here is derived from an EMBL/GenBank/DDBJ whole genome shotgun (WGS) entry which is preliminary data.</text>
</comment>
<feature type="compositionally biased region" description="Polar residues" evidence="1">
    <location>
        <begin position="95"/>
        <end position="109"/>
    </location>
</feature>
<accession>A0A409XRB1</accession>
<feature type="compositionally biased region" description="Low complexity" evidence="1">
    <location>
        <begin position="78"/>
        <end position="94"/>
    </location>
</feature>
<proteinExistence type="predicted"/>
<dbReference type="AlphaFoldDB" id="A0A409XRB1"/>
<feature type="region of interest" description="Disordered" evidence="1">
    <location>
        <begin position="58"/>
        <end position="109"/>
    </location>
</feature>
<keyword evidence="3" id="KW-1185">Reference proteome</keyword>
<protein>
    <submittedName>
        <fullName evidence="2">Uncharacterized protein</fullName>
    </submittedName>
</protein>
<reference evidence="2 3" key="1">
    <citation type="journal article" date="2018" name="Evol. Lett.">
        <title>Horizontal gene cluster transfer increased hallucinogenic mushroom diversity.</title>
        <authorList>
            <person name="Reynolds H.T."/>
            <person name="Vijayakumar V."/>
            <person name="Gluck-Thaler E."/>
            <person name="Korotkin H.B."/>
            <person name="Matheny P.B."/>
            <person name="Slot J.C."/>
        </authorList>
    </citation>
    <scope>NUCLEOTIDE SEQUENCE [LARGE SCALE GENOMIC DNA]</scope>
    <source>
        <strain evidence="2 3">2631</strain>
    </source>
</reference>
<name>A0A409XRB1_PSICY</name>
<gene>
    <name evidence="2" type="ORF">CVT25_014729</name>
</gene>
<evidence type="ECO:0000313" key="2">
    <source>
        <dbReference type="EMBL" id="PPQ93359.1"/>
    </source>
</evidence>